<evidence type="ECO:0000313" key="5">
    <source>
        <dbReference type="EMBL" id="RZC42284.1"/>
    </source>
</evidence>
<sequence length="406" mass="46453">MVTKLNPQIEQLFDLDEKKQIVLNKSALLNILLRDEIKDKHVCVISIAGAYREGKSFLMNFLLRYLHIRYKLKKRNVTNWLDPADGPISGFSWKIGSMRHTVGIVMWSEIFLAELPTGEEVAIILLDTQGSFDNSATITECATIFGLSTLISSVQIYNLKENIKQSDLSHLEVFSGYGRLFLGDSESSRSPFQSLVFLIRDWQWSHEKEFGAEGGEKLLNNVLKSDDTQPGELVRQKKNVKELFSELRCFLLPHPGQAVATNPNFQGELQDVDAEFRKHIQVFAPYILAPENLVPKKINGEMIKVVDLVNLIEGYWKCLQDGRMPSLQTIFSVAANVQHMVVLHQSENIYDEKMRFIQEDDSKVLDKYTLIKEHIASKSAAMKHYNEKRKLGDKLTNDEYEKTLDK</sequence>
<keyword evidence="2" id="KW-0342">GTP-binding</keyword>
<dbReference type="InterPro" id="IPR027417">
    <property type="entry name" value="P-loop_NTPase"/>
</dbReference>
<dbReference type="GO" id="GO:0005525">
    <property type="term" value="F:GTP binding"/>
    <property type="evidence" value="ECO:0007669"/>
    <property type="project" value="UniProtKB-KW"/>
</dbReference>
<reference evidence="5 6" key="1">
    <citation type="submission" date="2017-03" db="EMBL/GenBank/DDBJ databases">
        <title>Genome of the blue death feigning beetle - Asbolus verrucosus.</title>
        <authorList>
            <person name="Rider S.D."/>
        </authorList>
    </citation>
    <scope>NUCLEOTIDE SEQUENCE [LARGE SCALE GENOMIC DNA]</scope>
    <source>
        <strain evidence="5">Butters</strain>
        <tissue evidence="5">Head and leg muscle</tissue>
    </source>
</reference>
<dbReference type="PANTHER" id="PTHR10751">
    <property type="entry name" value="GUANYLATE BINDING PROTEIN"/>
    <property type="match status" value="1"/>
</dbReference>
<evidence type="ECO:0000256" key="3">
    <source>
        <dbReference type="PROSITE-ProRule" id="PRU01052"/>
    </source>
</evidence>
<dbReference type="AlphaFoldDB" id="A0A482WB39"/>
<dbReference type="Proteomes" id="UP000292052">
    <property type="component" value="Unassembled WGS sequence"/>
</dbReference>
<accession>A0A482WB39</accession>
<dbReference type="InterPro" id="IPR015894">
    <property type="entry name" value="Guanylate-bd_N"/>
</dbReference>
<comment type="caution">
    <text evidence="5">The sequence shown here is derived from an EMBL/GenBank/DDBJ whole genome shotgun (WGS) entry which is preliminary data.</text>
</comment>
<dbReference type="SUPFAM" id="SSF52540">
    <property type="entry name" value="P-loop containing nucleoside triphosphate hydrolases"/>
    <property type="match status" value="1"/>
</dbReference>
<feature type="non-terminal residue" evidence="5">
    <location>
        <position position="406"/>
    </location>
</feature>
<evidence type="ECO:0000313" key="6">
    <source>
        <dbReference type="Proteomes" id="UP000292052"/>
    </source>
</evidence>
<keyword evidence="1" id="KW-0547">Nucleotide-binding</keyword>
<feature type="domain" description="GB1/RHD3-type G" evidence="4">
    <location>
        <begin position="39"/>
        <end position="292"/>
    </location>
</feature>
<dbReference type="CDD" id="cd01851">
    <property type="entry name" value="GBP"/>
    <property type="match status" value="1"/>
</dbReference>
<dbReference type="EMBL" id="QDEB01009411">
    <property type="protein sequence ID" value="RZC42284.1"/>
    <property type="molecule type" value="Genomic_DNA"/>
</dbReference>
<evidence type="ECO:0000256" key="2">
    <source>
        <dbReference type="ARBA" id="ARBA00023134"/>
    </source>
</evidence>
<dbReference type="PROSITE" id="PS51715">
    <property type="entry name" value="G_GB1_RHD3"/>
    <property type="match status" value="1"/>
</dbReference>
<keyword evidence="6" id="KW-1185">Reference proteome</keyword>
<evidence type="ECO:0000256" key="1">
    <source>
        <dbReference type="ARBA" id="ARBA00022741"/>
    </source>
</evidence>
<organism evidence="5 6">
    <name type="scientific">Asbolus verrucosus</name>
    <name type="common">Desert ironclad beetle</name>
    <dbReference type="NCBI Taxonomy" id="1661398"/>
    <lineage>
        <taxon>Eukaryota</taxon>
        <taxon>Metazoa</taxon>
        <taxon>Ecdysozoa</taxon>
        <taxon>Arthropoda</taxon>
        <taxon>Hexapoda</taxon>
        <taxon>Insecta</taxon>
        <taxon>Pterygota</taxon>
        <taxon>Neoptera</taxon>
        <taxon>Endopterygota</taxon>
        <taxon>Coleoptera</taxon>
        <taxon>Polyphaga</taxon>
        <taxon>Cucujiformia</taxon>
        <taxon>Tenebrionidae</taxon>
        <taxon>Pimeliinae</taxon>
        <taxon>Asbolus</taxon>
    </lineage>
</organism>
<dbReference type="Pfam" id="PF02263">
    <property type="entry name" value="GBP"/>
    <property type="match status" value="1"/>
</dbReference>
<dbReference type="Gene3D" id="3.40.50.300">
    <property type="entry name" value="P-loop containing nucleotide triphosphate hydrolases"/>
    <property type="match status" value="1"/>
</dbReference>
<dbReference type="Gene3D" id="1.20.58.420">
    <property type="entry name" value="AHSP"/>
    <property type="match status" value="1"/>
</dbReference>
<dbReference type="OrthoDB" id="7788754at2759"/>
<dbReference type="InterPro" id="IPR030386">
    <property type="entry name" value="G_GB1_RHD3_dom"/>
</dbReference>
<name>A0A482WB39_ASBVE</name>
<gene>
    <name evidence="5" type="ORF">BDFB_006025</name>
</gene>
<dbReference type="GO" id="GO:0003924">
    <property type="term" value="F:GTPase activity"/>
    <property type="evidence" value="ECO:0007669"/>
    <property type="project" value="InterPro"/>
</dbReference>
<evidence type="ECO:0000259" key="4">
    <source>
        <dbReference type="PROSITE" id="PS51715"/>
    </source>
</evidence>
<protein>
    <submittedName>
        <fullName evidence="5">GBP domain containing protein</fullName>
    </submittedName>
</protein>
<comment type="similarity">
    <text evidence="3">Belongs to the TRAFAC class dynamin-like GTPase superfamily. GB1/RHD3 GTPase family.</text>
</comment>
<proteinExistence type="inferred from homology"/>